<feature type="non-terminal residue" evidence="2">
    <location>
        <position position="1"/>
    </location>
</feature>
<evidence type="ECO:0000313" key="2">
    <source>
        <dbReference type="EMBL" id="KIJ99421.1"/>
    </source>
</evidence>
<protein>
    <submittedName>
        <fullName evidence="2">Unplaced genomic scaffold K443scaffold_112, whole genome shotgun sequence</fullName>
    </submittedName>
</protein>
<gene>
    <name evidence="2" type="ORF">K443DRAFT_102262</name>
</gene>
<feature type="region of interest" description="Disordered" evidence="1">
    <location>
        <begin position="97"/>
        <end position="116"/>
    </location>
</feature>
<reference evidence="2 3" key="1">
    <citation type="submission" date="2014-04" db="EMBL/GenBank/DDBJ databases">
        <authorList>
            <consortium name="DOE Joint Genome Institute"/>
            <person name="Kuo A."/>
            <person name="Kohler A."/>
            <person name="Nagy L.G."/>
            <person name="Floudas D."/>
            <person name="Copeland A."/>
            <person name="Barry K.W."/>
            <person name="Cichocki N."/>
            <person name="Veneault-Fourrey C."/>
            <person name="LaButti K."/>
            <person name="Lindquist E.A."/>
            <person name="Lipzen A."/>
            <person name="Lundell T."/>
            <person name="Morin E."/>
            <person name="Murat C."/>
            <person name="Sun H."/>
            <person name="Tunlid A."/>
            <person name="Henrissat B."/>
            <person name="Grigoriev I.V."/>
            <person name="Hibbett D.S."/>
            <person name="Martin F."/>
            <person name="Nordberg H.P."/>
            <person name="Cantor M.N."/>
            <person name="Hua S.X."/>
        </authorList>
    </citation>
    <scope>NUCLEOTIDE SEQUENCE [LARGE SCALE GENOMIC DNA]</scope>
    <source>
        <strain evidence="2 3">LaAM-08-1</strain>
    </source>
</reference>
<dbReference type="HOGENOM" id="CLU_147769_0_0_1"/>
<organism evidence="2 3">
    <name type="scientific">Laccaria amethystina LaAM-08-1</name>
    <dbReference type="NCBI Taxonomy" id="1095629"/>
    <lineage>
        <taxon>Eukaryota</taxon>
        <taxon>Fungi</taxon>
        <taxon>Dikarya</taxon>
        <taxon>Basidiomycota</taxon>
        <taxon>Agaricomycotina</taxon>
        <taxon>Agaricomycetes</taxon>
        <taxon>Agaricomycetidae</taxon>
        <taxon>Agaricales</taxon>
        <taxon>Agaricineae</taxon>
        <taxon>Hydnangiaceae</taxon>
        <taxon>Laccaria</taxon>
    </lineage>
</organism>
<accession>A0A0C9XPB6</accession>
<dbReference type="EMBL" id="KN838647">
    <property type="protein sequence ID" value="KIJ99421.1"/>
    <property type="molecule type" value="Genomic_DNA"/>
</dbReference>
<sequence length="116" mass="12887">VASTLLRPSSPLQILTLPSEFTSPTSPASLRADPSQLHGAEAEAVRNFDEVLQSRRSIWFPYNGWHSALPLISFRLNTPFHLESLVFKFYFPLPSDSATSASSSQRYPIAKSPLHC</sequence>
<reference evidence="3" key="2">
    <citation type="submission" date="2015-01" db="EMBL/GenBank/DDBJ databases">
        <title>Evolutionary Origins and Diversification of the Mycorrhizal Mutualists.</title>
        <authorList>
            <consortium name="DOE Joint Genome Institute"/>
            <consortium name="Mycorrhizal Genomics Consortium"/>
            <person name="Kohler A."/>
            <person name="Kuo A."/>
            <person name="Nagy L.G."/>
            <person name="Floudas D."/>
            <person name="Copeland A."/>
            <person name="Barry K.W."/>
            <person name="Cichocki N."/>
            <person name="Veneault-Fourrey C."/>
            <person name="LaButti K."/>
            <person name="Lindquist E.A."/>
            <person name="Lipzen A."/>
            <person name="Lundell T."/>
            <person name="Morin E."/>
            <person name="Murat C."/>
            <person name="Riley R."/>
            <person name="Ohm R."/>
            <person name="Sun H."/>
            <person name="Tunlid A."/>
            <person name="Henrissat B."/>
            <person name="Grigoriev I.V."/>
            <person name="Hibbett D.S."/>
            <person name="Martin F."/>
        </authorList>
    </citation>
    <scope>NUCLEOTIDE SEQUENCE [LARGE SCALE GENOMIC DNA]</scope>
    <source>
        <strain evidence="3">LaAM-08-1</strain>
    </source>
</reference>
<proteinExistence type="predicted"/>
<name>A0A0C9XPB6_9AGAR</name>
<dbReference type="AlphaFoldDB" id="A0A0C9XPB6"/>
<keyword evidence="3" id="KW-1185">Reference proteome</keyword>
<dbReference type="Proteomes" id="UP000054477">
    <property type="component" value="Unassembled WGS sequence"/>
</dbReference>
<evidence type="ECO:0000313" key="3">
    <source>
        <dbReference type="Proteomes" id="UP000054477"/>
    </source>
</evidence>
<evidence type="ECO:0000256" key="1">
    <source>
        <dbReference type="SAM" id="MobiDB-lite"/>
    </source>
</evidence>